<protein>
    <submittedName>
        <fullName evidence="2">AbgT family transporter</fullName>
    </submittedName>
</protein>
<organism evidence="2 3">
    <name type="scientific">Amycolatopsis samaneae</name>
    <dbReference type="NCBI Taxonomy" id="664691"/>
    <lineage>
        <taxon>Bacteria</taxon>
        <taxon>Bacillati</taxon>
        <taxon>Actinomycetota</taxon>
        <taxon>Actinomycetes</taxon>
        <taxon>Pseudonocardiales</taxon>
        <taxon>Pseudonocardiaceae</taxon>
        <taxon>Amycolatopsis</taxon>
    </lineage>
</organism>
<feature type="transmembrane region" description="Helical" evidence="1">
    <location>
        <begin position="301"/>
        <end position="319"/>
    </location>
</feature>
<evidence type="ECO:0000313" key="3">
    <source>
        <dbReference type="Proteomes" id="UP001597419"/>
    </source>
</evidence>
<dbReference type="RefSeq" id="WP_345403938.1">
    <property type="nucleotide sequence ID" value="NZ_BAABHG010000015.1"/>
</dbReference>
<proteinExistence type="predicted"/>
<feature type="transmembrane region" description="Helical" evidence="1">
    <location>
        <begin position="467"/>
        <end position="494"/>
    </location>
</feature>
<dbReference type="Proteomes" id="UP001597419">
    <property type="component" value="Unassembled WGS sequence"/>
</dbReference>
<feature type="transmembrane region" description="Helical" evidence="1">
    <location>
        <begin position="85"/>
        <end position="104"/>
    </location>
</feature>
<feature type="transmembrane region" description="Helical" evidence="1">
    <location>
        <begin position="263"/>
        <end position="281"/>
    </location>
</feature>
<keyword evidence="1" id="KW-1133">Transmembrane helix</keyword>
<gene>
    <name evidence="2" type="ORF">ACFSYJ_29035</name>
</gene>
<evidence type="ECO:0000256" key="1">
    <source>
        <dbReference type="SAM" id="Phobius"/>
    </source>
</evidence>
<keyword evidence="3" id="KW-1185">Reference proteome</keyword>
<evidence type="ECO:0000313" key="2">
    <source>
        <dbReference type="EMBL" id="MFD2462686.1"/>
    </source>
</evidence>
<feature type="transmembrane region" description="Helical" evidence="1">
    <location>
        <begin position="213"/>
        <end position="232"/>
    </location>
</feature>
<dbReference type="EMBL" id="JBHUKU010000017">
    <property type="protein sequence ID" value="MFD2462686.1"/>
    <property type="molecule type" value="Genomic_DNA"/>
</dbReference>
<feature type="transmembrane region" description="Helical" evidence="1">
    <location>
        <begin position="340"/>
        <end position="359"/>
    </location>
</feature>
<feature type="transmembrane region" description="Helical" evidence="1">
    <location>
        <begin position="379"/>
        <end position="399"/>
    </location>
</feature>
<sequence>MTQTADPQRGARGGLRQVLARAGAALPHPFLLFGYFFAALAVVSSVLGWCGTTVTVPGHPAPSPVRPMLSGAGVRYFLDNFVSNFIGFPPLGIVLVTLMAVGVAERTGFLRAAVLSGLRRVPARLMPVAVTLLAAQGHVMGDASMVVLPPLCALAFQAVGRKPVAGALGGFAAAAGGYAGGFLVGAFDANISSLTASVTPKTSGAVSSVTMNYFFQAASGLVLPIVTAYVLVRFIEPRLPAYDGGTEQPPGLSDVERRGLRRALAALGGYLVVVLASWLIPGGPLRGASDGLVSSPFTKNVVTFVALGFLLAGVVHGRATGTVRRAADVPAMMADSLRAMAGYVVVAFAAGQFIGMFTWTNLGELLSVRGAALITWAHAGGLTAFVALILLTFAFSLLISSGSALWTLMAPVVVPLFAGLNFHPALAQAAFRVGDSVAHPISPMNPYVYVLHDTVRRYDPGATVAGLFARLGVFVLPMLVAWTIVFAAFFAFGVPFGPGVPSP</sequence>
<keyword evidence="1" id="KW-0472">Membrane</keyword>
<comment type="caution">
    <text evidence="2">The sequence shown here is derived from an EMBL/GenBank/DDBJ whole genome shotgun (WGS) entry which is preliminary data.</text>
</comment>
<reference evidence="3" key="1">
    <citation type="journal article" date="2019" name="Int. J. Syst. Evol. Microbiol.">
        <title>The Global Catalogue of Microorganisms (GCM) 10K type strain sequencing project: providing services to taxonomists for standard genome sequencing and annotation.</title>
        <authorList>
            <consortium name="The Broad Institute Genomics Platform"/>
            <consortium name="The Broad Institute Genome Sequencing Center for Infectious Disease"/>
            <person name="Wu L."/>
            <person name="Ma J."/>
        </authorList>
    </citation>
    <scope>NUCLEOTIDE SEQUENCE [LARGE SCALE GENOMIC DNA]</scope>
    <source>
        <strain evidence="3">CGMCC 4.7643</strain>
    </source>
</reference>
<dbReference type="PANTHER" id="PTHR30282">
    <property type="entry name" value="P-AMINOBENZOYL GLUTAMATE TRANSPORTER"/>
    <property type="match status" value="1"/>
</dbReference>
<name>A0ABW5GP72_9PSEU</name>
<dbReference type="InterPro" id="IPR004697">
    <property type="entry name" value="AbgT"/>
</dbReference>
<feature type="transmembrane region" description="Helical" evidence="1">
    <location>
        <begin position="30"/>
        <end position="49"/>
    </location>
</feature>
<dbReference type="Pfam" id="PF03806">
    <property type="entry name" value="ABG_transport"/>
    <property type="match status" value="1"/>
</dbReference>
<keyword evidence="1" id="KW-0812">Transmembrane</keyword>
<dbReference type="PANTHER" id="PTHR30282:SF0">
    <property type="entry name" value="P-AMINOBENZOYL-GLUTAMATE TRANSPORT PROTEIN"/>
    <property type="match status" value="1"/>
</dbReference>
<accession>A0ABW5GP72</accession>